<protein>
    <submittedName>
        <fullName evidence="2">Protoporphyrinogen oxidase</fullName>
    </submittedName>
</protein>
<feature type="region of interest" description="Disordered" evidence="1">
    <location>
        <begin position="79"/>
        <end position="116"/>
    </location>
</feature>
<dbReference type="STRING" id="1193181.BN10_620004"/>
<feature type="compositionally biased region" description="Polar residues" evidence="1">
    <location>
        <begin position="80"/>
        <end position="92"/>
    </location>
</feature>
<dbReference type="RefSeq" id="WP_010850466.1">
    <property type="nucleotide sequence ID" value="NZ_HF570956.1"/>
</dbReference>
<sequence>MGKLGFLAGMAAGYVLGARAGKQRYAQIKTVSGKVWNSQPVQKQVASAKEAARTKAAPVVADLVGDAAKTTAARLRAQRTVASETISSTAATPTPEADAWSTPPAGDDPWAAASRP</sequence>
<gene>
    <name evidence="2" type="ORF">BN10_620004</name>
</gene>
<comment type="caution">
    <text evidence="2">The sequence shown here is derived from an EMBL/GenBank/DDBJ whole genome shotgun (WGS) entry which is preliminary data.</text>
</comment>
<dbReference type="eggNOG" id="ENOG5033C8D">
    <property type="taxonomic scope" value="Bacteria"/>
</dbReference>
<evidence type="ECO:0000313" key="2">
    <source>
        <dbReference type="EMBL" id="CCH70623.1"/>
    </source>
</evidence>
<dbReference type="AlphaFoldDB" id="N0E0Z2"/>
<evidence type="ECO:0000256" key="1">
    <source>
        <dbReference type="SAM" id="MobiDB-lite"/>
    </source>
</evidence>
<name>N0E0Z2_9MICO</name>
<reference evidence="2 3" key="1">
    <citation type="journal article" date="2013" name="ISME J.">
        <title>A metabolic model for members of the genus Tetrasphaera involved in enhanced biological phosphorus removal.</title>
        <authorList>
            <person name="Kristiansen R."/>
            <person name="Nguyen H.T.T."/>
            <person name="Saunders A.M."/>
            <person name="Nielsen J.L."/>
            <person name="Wimmer R."/>
            <person name="Le V.Q."/>
            <person name="McIlroy S.J."/>
            <person name="Petrovski S."/>
            <person name="Seviour R.J."/>
            <person name="Calteau A."/>
            <person name="Nielsen K.L."/>
            <person name="Nielsen P.H."/>
        </authorList>
    </citation>
    <scope>NUCLEOTIDE SEQUENCE [LARGE SCALE GENOMIC DNA]</scope>
    <source>
        <strain evidence="2 3">Lp2</strain>
    </source>
</reference>
<keyword evidence="3" id="KW-1185">Reference proteome</keyword>
<dbReference type="Proteomes" id="UP000013167">
    <property type="component" value="Unassembled WGS sequence"/>
</dbReference>
<dbReference type="HOGENOM" id="CLU_142819_4_0_11"/>
<organism evidence="2 3">
    <name type="scientific">Phycicoccus elongatus Lp2</name>
    <dbReference type="NCBI Taxonomy" id="1193181"/>
    <lineage>
        <taxon>Bacteria</taxon>
        <taxon>Bacillati</taxon>
        <taxon>Actinomycetota</taxon>
        <taxon>Actinomycetes</taxon>
        <taxon>Micrococcales</taxon>
        <taxon>Intrasporangiaceae</taxon>
        <taxon>Phycicoccus</taxon>
    </lineage>
</organism>
<proteinExistence type="predicted"/>
<evidence type="ECO:0000313" key="3">
    <source>
        <dbReference type="Proteomes" id="UP000013167"/>
    </source>
</evidence>
<accession>N0E0Z2</accession>
<dbReference type="EMBL" id="CAIZ01000133">
    <property type="protein sequence ID" value="CCH70623.1"/>
    <property type="molecule type" value="Genomic_DNA"/>
</dbReference>